<organism evidence="2 3">
    <name type="scientific">Paramuricea clavata</name>
    <name type="common">Red gorgonian</name>
    <name type="synonym">Violescent sea-whip</name>
    <dbReference type="NCBI Taxonomy" id="317549"/>
    <lineage>
        <taxon>Eukaryota</taxon>
        <taxon>Metazoa</taxon>
        <taxon>Cnidaria</taxon>
        <taxon>Anthozoa</taxon>
        <taxon>Octocorallia</taxon>
        <taxon>Malacalcyonacea</taxon>
        <taxon>Plexauridae</taxon>
        <taxon>Paramuricea</taxon>
    </lineage>
</organism>
<comment type="caution">
    <text evidence="2">The sequence shown here is derived from an EMBL/GenBank/DDBJ whole genome shotgun (WGS) entry which is preliminary data.</text>
</comment>
<evidence type="ECO:0000313" key="3">
    <source>
        <dbReference type="Proteomes" id="UP001152795"/>
    </source>
</evidence>
<proteinExistence type="predicted"/>
<dbReference type="AlphaFoldDB" id="A0A6S7J1M0"/>
<sequence length="149" mass="16871">MSDTELGPSETPEEPKADEEVKQKLVLIELNRRKRASKRSTTKARHHLEKLIVEKAEVDIQELEHRVETLWQILEDTQVIMDEMSAYFMEQKDFESHKLVMQESNELEGNKTAPNTGGEAETEVTDNQGVSTSVTGDEGELDIADDVTN</sequence>
<feature type="compositionally biased region" description="Polar residues" evidence="1">
    <location>
        <begin position="125"/>
        <end position="135"/>
    </location>
</feature>
<name>A0A6S7J1M0_PARCT</name>
<feature type="region of interest" description="Disordered" evidence="1">
    <location>
        <begin position="102"/>
        <end position="149"/>
    </location>
</feature>
<gene>
    <name evidence="2" type="ORF">PACLA_8A054090</name>
</gene>
<evidence type="ECO:0000256" key="1">
    <source>
        <dbReference type="SAM" id="MobiDB-lite"/>
    </source>
</evidence>
<protein>
    <submittedName>
        <fullName evidence="2">Uncharacterized protein</fullName>
    </submittedName>
</protein>
<accession>A0A6S7J1M0</accession>
<reference evidence="2" key="1">
    <citation type="submission" date="2020-04" db="EMBL/GenBank/DDBJ databases">
        <authorList>
            <person name="Alioto T."/>
            <person name="Alioto T."/>
            <person name="Gomez Garrido J."/>
        </authorList>
    </citation>
    <scope>NUCLEOTIDE SEQUENCE</scope>
    <source>
        <strain evidence="2">A484AB</strain>
    </source>
</reference>
<feature type="region of interest" description="Disordered" evidence="1">
    <location>
        <begin position="1"/>
        <end position="22"/>
    </location>
</feature>
<keyword evidence="3" id="KW-1185">Reference proteome</keyword>
<dbReference type="Proteomes" id="UP001152795">
    <property type="component" value="Unassembled WGS sequence"/>
</dbReference>
<dbReference type="EMBL" id="CACRXK020012738">
    <property type="protein sequence ID" value="CAB4023894.1"/>
    <property type="molecule type" value="Genomic_DNA"/>
</dbReference>
<feature type="compositionally biased region" description="Acidic residues" evidence="1">
    <location>
        <begin position="137"/>
        <end position="149"/>
    </location>
</feature>
<feature type="compositionally biased region" description="Basic and acidic residues" evidence="1">
    <location>
        <begin position="13"/>
        <end position="22"/>
    </location>
</feature>
<evidence type="ECO:0000313" key="2">
    <source>
        <dbReference type="EMBL" id="CAB4023894.1"/>
    </source>
</evidence>